<dbReference type="SUPFAM" id="SSF55298">
    <property type="entry name" value="YjgF-like"/>
    <property type="match status" value="1"/>
</dbReference>
<reference evidence="1 3" key="1">
    <citation type="submission" date="2012-11" db="EMBL/GenBank/DDBJ databases">
        <title>Whole genome sequence of Acetobacter indonesiensis 5H-1.</title>
        <authorList>
            <person name="Azuma Y."/>
            <person name="Higashiura N."/>
            <person name="Hirakawa H."/>
            <person name="Matsushita K."/>
        </authorList>
    </citation>
    <scope>NUCLEOTIDE SEQUENCE [LARGE SCALE GENOMIC DNA]</scope>
    <source>
        <strain evidence="1 3">5H-1</strain>
    </source>
</reference>
<accession>A0A6N3T7Z4</accession>
<dbReference type="InterPro" id="IPR006175">
    <property type="entry name" value="YjgF/YER057c/UK114"/>
</dbReference>
<evidence type="ECO:0008006" key="5">
    <source>
        <dbReference type="Google" id="ProtNLM"/>
    </source>
</evidence>
<evidence type="ECO:0000313" key="3">
    <source>
        <dbReference type="Proteomes" id="UP000032673"/>
    </source>
</evidence>
<organism evidence="2 4">
    <name type="scientific">Acetobacter indonesiensis</name>
    <dbReference type="NCBI Taxonomy" id="104101"/>
    <lineage>
        <taxon>Bacteria</taxon>
        <taxon>Pseudomonadati</taxon>
        <taxon>Pseudomonadota</taxon>
        <taxon>Alphaproteobacteria</taxon>
        <taxon>Acetobacterales</taxon>
        <taxon>Acetobacteraceae</taxon>
        <taxon>Acetobacter</taxon>
    </lineage>
</organism>
<dbReference type="RefSeq" id="WP_086659491.1">
    <property type="nucleotide sequence ID" value="NZ_BAMW01000002.1"/>
</dbReference>
<gene>
    <name evidence="1" type="ORF">Abin_002_026</name>
    <name evidence="2" type="ORF">AIN02nite_17120</name>
</gene>
<sequence>MVNAVQHSSSPSSGVMARIERIPGGIRIVGLRSADAATQAIAEQCQSALEQGAALLDVRGYSMADVTRVVATIADAAEFPTCFPTLRHIFSHHSPSLTLMWVKSLSPESVKIELELYVEADLA</sequence>
<proteinExistence type="predicted"/>
<dbReference type="Proteomes" id="UP000321104">
    <property type="component" value="Unassembled WGS sequence"/>
</dbReference>
<dbReference type="Gene3D" id="3.30.1330.40">
    <property type="entry name" value="RutC-like"/>
    <property type="match status" value="1"/>
</dbReference>
<dbReference type="EMBL" id="BAMW01000002">
    <property type="protein sequence ID" value="GAN61770.1"/>
    <property type="molecule type" value="Genomic_DNA"/>
</dbReference>
<dbReference type="InterPro" id="IPR035959">
    <property type="entry name" value="RutC-like_sf"/>
</dbReference>
<evidence type="ECO:0000313" key="2">
    <source>
        <dbReference type="EMBL" id="GEN03687.1"/>
    </source>
</evidence>
<dbReference type="Pfam" id="PF01042">
    <property type="entry name" value="Ribonuc_L-PSP"/>
    <property type="match status" value="1"/>
</dbReference>
<dbReference type="AlphaFoldDB" id="A0A6N3T7Z4"/>
<dbReference type="Proteomes" id="UP000032673">
    <property type="component" value="Unassembled WGS sequence"/>
</dbReference>
<evidence type="ECO:0000313" key="1">
    <source>
        <dbReference type="EMBL" id="GAN61770.1"/>
    </source>
</evidence>
<reference evidence="2 4" key="2">
    <citation type="submission" date="2019-07" db="EMBL/GenBank/DDBJ databases">
        <title>Whole genome shotgun sequence of Acetobacter indonesiensis NBRC 16471.</title>
        <authorList>
            <person name="Hosoyama A."/>
            <person name="Uohara A."/>
            <person name="Ohji S."/>
            <person name="Ichikawa N."/>
        </authorList>
    </citation>
    <scope>NUCLEOTIDE SEQUENCE [LARGE SCALE GENOMIC DNA]</scope>
    <source>
        <strain evidence="2 4">NBRC 16471</strain>
    </source>
</reference>
<keyword evidence="3" id="KW-1185">Reference proteome</keyword>
<dbReference type="EMBL" id="BJXQ01000008">
    <property type="protein sequence ID" value="GEN03687.1"/>
    <property type="molecule type" value="Genomic_DNA"/>
</dbReference>
<protein>
    <recommendedName>
        <fullName evidence="5">Translation initiation inhibitor YjgF</fullName>
    </recommendedName>
</protein>
<evidence type="ECO:0000313" key="4">
    <source>
        <dbReference type="Proteomes" id="UP000321104"/>
    </source>
</evidence>
<name>A0A6N3T7Z4_9PROT</name>
<comment type="caution">
    <text evidence="2">The sequence shown here is derived from an EMBL/GenBank/DDBJ whole genome shotgun (WGS) entry which is preliminary data.</text>
</comment>